<dbReference type="Pfam" id="PF10011">
    <property type="entry name" value="DUF2254"/>
    <property type="match status" value="1"/>
</dbReference>
<organism evidence="2 3">
    <name type="scientific">Janibacter alkaliphilus</name>
    <dbReference type="NCBI Taxonomy" id="1069963"/>
    <lineage>
        <taxon>Bacteria</taxon>
        <taxon>Bacillati</taxon>
        <taxon>Actinomycetota</taxon>
        <taxon>Actinomycetes</taxon>
        <taxon>Micrococcales</taxon>
        <taxon>Intrasporangiaceae</taxon>
        <taxon>Janibacter</taxon>
    </lineage>
</organism>
<feature type="transmembrane region" description="Helical" evidence="1">
    <location>
        <begin position="62"/>
        <end position="86"/>
    </location>
</feature>
<reference evidence="2 3" key="1">
    <citation type="submission" date="2020-07" db="EMBL/GenBank/DDBJ databases">
        <title>Sequencing the genomes of 1000 actinobacteria strains.</title>
        <authorList>
            <person name="Klenk H.-P."/>
        </authorList>
    </citation>
    <scope>NUCLEOTIDE SEQUENCE [LARGE SCALE GENOMIC DNA]</scope>
    <source>
        <strain evidence="2 3">DSM 24723</strain>
    </source>
</reference>
<keyword evidence="1" id="KW-1133">Transmembrane helix</keyword>
<evidence type="ECO:0000313" key="3">
    <source>
        <dbReference type="Proteomes" id="UP000592181"/>
    </source>
</evidence>
<comment type="caution">
    <text evidence="2">The sequence shown here is derived from an EMBL/GenBank/DDBJ whole genome shotgun (WGS) entry which is preliminary data.</text>
</comment>
<dbReference type="PROSITE" id="PS51257">
    <property type="entry name" value="PROKAR_LIPOPROTEIN"/>
    <property type="match status" value="1"/>
</dbReference>
<proteinExistence type="predicted"/>
<dbReference type="AlphaFoldDB" id="A0A852X6Q1"/>
<dbReference type="EMBL" id="JACBZX010000001">
    <property type="protein sequence ID" value="NYG38107.1"/>
    <property type="molecule type" value="Genomic_DNA"/>
</dbReference>
<dbReference type="RefSeq" id="WP_179463355.1">
    <property type="nucleotide sequence ID" value="NZ_JACBZX010000001.1"/>
</dbReference>
<feature type="transmembrane region" description="Helical" evidence="1">
    <location>
        <begin position="132"/>
        <end position="156"/>
    </location>
</feature>
<sequence>MRSIVPPSLWDRAWRPFWVLPLVISLACALAGIFLPQAEQPITEHLPFVFEGGPDGARTVLSTIASAMISVTGLVFSITMVVLQLASSQFTPRVLSTFLASRVTQTTLGVFTGTFIYALAVLRSVRGADAPFVPQLSVTLAFVLVLASVAMFLAFIHHITTSIQVAQVIARIGTAARRAVDDLYPEQPGSGPQVAWEAPTGTEPRWLDARDRTGHVTHVDHEHLVTTAQAADAVVEILVPIGEVVVERQPLARVWGLESDLATGELFDDVQAKESRSVAGSMAGDIGMARARSQDQDLALSIRQLVDIAERALSPGINDPTTAVQVIDQLHRILRLLVTRETPSPCVVDEEGTVRVVQPVRSIGSLIDLSVEEICHYGTGSVQVPRRMEAMLTDLRRAARPEQRERLDHWLGRLSAD</sequence>
<feature type="transmembrane region" description="Helical" evidence="1">
    <location>
        <begin position="98"/>
        <end position="120"/>
    </location>
</feature>
<accession>A0A852X6Q1</accession>
<name>A0A852X6Q1_9MICO</name>
<keyword evidence="1" id="KW-0472">Membrane</keyword>
<gene>
    <name evidence="2" type="ORF">BJY28_002576</name>
</gene>
<dbReference type="Proteomes" id="UP000592181">
    <property type="component" value="Unassembled WGS sequence"/>
</dbReference>
<evidence type="ECO:0000256" key="1">
    <source>
        <dbReference type="SAM" id="Phobius"/>
    </source>
</evidence>
<evidence type="ECO:0000313" key="2">
    <source>
        <dbReference type="EMBL" id="NYG38107.1"/>
    </source>
</evidence>
<dbReference type="InterPro" id="IPR018723">
    <property type="entry name" value="DUF2254_membrane"/>
</dbReference>
<protein>
    <submittedName>
        <fullName evidence="2">Putative membrane protein</fullName>
    </submittedName>
</protein>
<keyword evidence="3" id="KW-1185">Reference proteome</keyword>
<keyword evidence="1" id="KW-0812">Transmembrane</keyword>